<evidence type="ECO:0000313" key="1">
    <source>
        <dbReference type="EMBL" id="KAG0564128.1"/>
    </source>
</evidence>
<comment type="caution">
    <text evidence="1">The sequence shown here is derived from an EMBL/GenBank/DDBJ whole genome shotgun (WGS) entry which is preliminary data.</text>
</comment>
<sequence>MEQCKQTSSSDYVLVHKSKVIMSEVFLITLPSSVRKIACSKKFADFDKLQSDFVNLAYTPITSLGLILHFELFEVILIKAEDDPNCLQRKRLLEHYPVIICNDVKFTGR</sequence>
<dbReference type="EMBL" id="CM026429">
    <property type="protein sequence ID" value="KAG0564128.1"/>
    <property type="molecule type" value="Genomic_DNA"/>
</dbReference>
<organism evidence="1 2">
    <name type="scientific">Ceratodon purpureus</name>
    <name type="common">Fire moss</name>
    <name type="synonym">Dicranum purpureum</name>
    <dbReference type="NCBI Taxonomy" id="3225"/>
    <lineage>
        <taxon>Eukaryota</taxon>
        <taxon>Viridiplantae</taxon>
        <taxon>Streptophyta</taxon>
        <taxon>Embryophyta</taxon>
        <taxon>Bryophyta</taxon>
        <taxon>Bryophytina</taxon>
        <taxon>Bryopsida</taxon>
        <taxon>Dicranidae</taxon>
        <taxon>Pseudoditrichales</taxon>
        <taxon>Ditrichaceae</taxon>
        <taxon>Ceratodon</taxon>
    </lineage>
</organism>
<keyword evidence="2" id="KW-1185">Reference proteome</keyword>
<dbReference type="Proteomes" id="UP000822688">
    <property type="component" value="Chromosome 8"/>
</dbReference>
<reference evidence="1" key="1">
    <citation type="submission" date="2020-06" db="EMBL/GenBank/DDBJ databases">
        <title>WGS assembly of Ceratodon purpureus strain R40.</title>
        <authorList>
            <person name="Carey S.B."/>
            <person name="Jenkins J."/>
            <person name="Shu S."/>
            <person name="Lovell J.T."/>
            <person name="Sreedasyam A."/>
            <person name="Maumus F."/>
            <person name="Tiley G.P."/>
            <person name="Fernandez-Pozo N."/>
            <person name="Barry K."/>
            <person name="Chen C."/>
            <person name="Wang M."/>
            <person name="Lipzen A."/>
            <person name="Daum C."/>
            <person name="Saski C.A."/>
            <person name="Payton A.C."/>
            <person name="Mcbreen J.C."/>
            <person name="Conrad R.E."/>
            <person name="Kollar L.M."/>
            <person name="Olsson S."/>
            <person name="Huttunen S."/>
            <person name="Landis J.B."/>
            <person name="Wickett N.J."/>
            <person name="Johnson M.G."/>
            <person name="Rensing S.A."/>
            <person name="Grimwood J."/>
            <person name="Schmutz J."/>
            <person name="Mcdaniel S.F."/>
        </authorList>
    </citation>
    <scope>NUCLEOTIDE SEQUENCE</scope>
    <source>
        <strain evidence="1">R40</strain>
    </source>
</reference>
<protein>
    <submittedName>
        <fullName evidence="1">Uncharacterized protein</fullName>
    </submittedName>
</protein>
<accession>A0A8T0H211</accession>
<name>A0A8T0H211_CERPU</name>
<dbReference type="AlphaFoldDB" id="A0A8T0H211"/>
<evidence type="ECO:0000313" key="2">
    <source>
        <dbReference type="Proteomes" id="UP000822688"/>
    </source>
</evidence>
<gene>
    <name evidence="1" type="ORF">KC19_8G085400</name>
</gene>
<proteinExistence type="predicted"/>